<dbReference type="EMBL" id="JAAKFY010000006">
    <property type="protein sequence ID" value="KAF3856829.1"/>
    <property type="molecule type" value="Genomic_DNA"/>
</dbReference>
<comment type="caution">
    <text evidence="2">The sequence shown here is derived from an EMBL/GenBank/DDBJ whole genome shotgun (WGS) entry which is preliminary data.</text>
</comment>
<feature type="transmembrane region" description="Helical" evidence="1">
    <location>
        <begin position="20"/>
        <end position="36"/>
    </location>
</feature>
<organism evidence="2 3">
    <name type="scientific">Dissostichus mawsoni</name>
    <name type="common">Antarctic cod</name>
    <dbReference type="NCBI Taxonomy" id="36200"/>
    <lineage>
        <taxon>Eukaryota</taxon>
        <taxon>Metazoa</taxon>
        <taxon>Chordata</taxon>
        <taxon>Craniata</taxon>
        <taxon>Vertebrata</taxon>
        <taxon>Euteleostomi</taxon>
        <taxon>Actinopterygii</taxon>
        <taxon>Neopterygii</taxon>
        <taxon>Teleostei</taxon>
        <taxon>Neoteleostei</taxon>
        <taxon>Acanthomorphata</taxon>
        <taxon>Eupercaria</taxon>
        <taxon>Perciformes</taxon>
        <taxon>Notothenioidei</taxon>
        <taxon>Nototheniidae</taxon>
        <taxon>Dissostichus</taxon>
    </lineage>
</organism>
<sequence length="77" mass="8477">MAAGGNMKHSTPRLSLQTETLGWMFVFNLLLAHLWSKKDSNGDYICLVIKLLLTSPFLMSALPSVSTRLWIGVGPNS</sequence>
<evidence type="ECO:0000313" key="2">
    <source>
        <dbReference type="EMBL" id="KAF3856829.1"/>
    </source>
</evidence>
<dbReference type="AlphaFoldDB" id="A0A7J5Z6T3"/>
<name>A0A7J5Z6T3_DISMA</name>
<accession>A0A7J5Z6T3</accession>
<dbReference type="Proteomes" id="UP000518266">
    <property type="component" value="Unassembled WGS sequence"/>
</dbReference>
<proteinExistence type="predicted"/>
<keyword evidence="1" id="KW-1133">Transmembrane helix</keyword>
<protein>
    <submittedName>
        <fullName evidence="2">Uncharacterized protein</fullName>
    </submittedName>
</protein>
<keyword evidence="1" id="KW-0812">Transmembrane</keyword>
<reference evidence="2 3" key="1">
    <citation type="submission" date="2020-03" db="EMBL/GenBank/DDBJ databases">
        <title>Dissostichus mawsoni Genome sequencing and assembly.</title>
        <authorList>
            <person name="Park H."/>
        </authorList>
    </citation>
    <scope>NUCLEOTIDE SEQUENCE [LARGE SCALE GENOMIC DNA]</scope>
    <source>
        <strain evidence="2">DM0001</strain>
        <tissue evidence="2">Muscle</tissue>
    </source>
</reference>
<keyword evidence="1" id="KW-0472">Membrane</keyword>
<evidence type="ECO:0000313" key="3">
    <source>
        <dbReference type="Proteomes" id="UP000518266"/>
    </source>
</evidence>
<gene>
    <name evidence="2" type="ORF">F7725_017552</name>
</gene>
<keyword evidence="3" id="KW-1185">Reference proteome</keyword>
<feature type="transmembrane region" description="Helical" evidence="1">
    <location>
        <begin position="48"/>
        <end position="71"/>
    </location>
</feature>
<evidence type="ECO:0000256" key="1">
    <source>
        <dbReference type="SAM" id="Phobius"/>
    </source>
</evidence>